<organism evidence="16 17">
    <name type="scientific">Nocardia nova</name>
    <dbReference type="NCBI Taxonomy" id="37330"/>
    <lineage>
        <taxon>Bacteria</taxon>
        <taxon>Bacillati</taxon>
        <taxon>Actinomycetota</taxon>
        <taxon>Actinomycetes</taxon>
        <taxon>Mycobacteriales</taxon>
        <taxon>Nocardiaceae</taxon>
        <taxon>Nocardia</taxon>
    </lineage>
</organism>
<keyword evidence="17" id="KW-1185">Reference proteome</keyword>
<dbReference type="PROSITE" id="PS50979">
    <property type="entry name" value="BC"/>
    <property type="match status" value="1"/>
</dbReference>
<evidence type="ECO:0000256" key="6">
    <source>
        <dbReference type="ARBA" id="ARBA00023267"/>
    </source>
</evidence>
<dbReference type="AlphaFoldDB" id="A0A2S5ZYI6"/>
<comment type="function">
    <text evidence="9">Component of a biotin-dependent acyl-CoA carboxylase complex. This subunit catalyzes the ATP-dependent carboxylation of the biotin carried by the biotin carboxyl carrier (BCC) domain, resulting in the formation of carboxyl biotin. When associated with the beta1 subunit AccD1, is involved in branched amino-acid catabolism with methylcrotonyl coenzyme A as the substrate.</text>
</comment>
<dbReference type="PROSITE" id="PS00867">
    <property type="entry name" value="CPSASE_2"/>
    <property type="match status" value="1"/>
</dbReference>
<dbReference type="SUPFAM" id="SSF51246">
    <property type="entry name" value="Rudiment single hybrid motif"/>
    <property type="match status" value="1"/>
</dbReference>
<dbReference type="PANTHER" id="PTHR18866">
    <property type="entry name" value="CARBOXYLASE:PYRUVATE/ACETYL-COA/PROPIONYL-COA CARBOXYLASE"/>
    <property type="match status" value="1"/>
</dbReference>
<dbReference type="InterPro" id="IPR011054">
    <property type="entry name" value="Rudment_hybrid_motif"/>
</dbReference>
<dbReference type="Gene3D" id="2.40.50.100">
    <property type="match status" value="1"/>
</dbReference>
<dbReference type="SUPFAM" id="SSF56059">
    <property type="entry name" value="Glutathione synthetase ATP-binding domain-like"/>
    <property type="match status" value="1"/>
</dbReference>
<dbReference type="Pfam" id="PF02785">
    <property type="entry name" value="Biotin_carb_C"/>
    <property type="match status" value="1"/>
</dbReference>
<evidence type="ECO:0000256" key="12">
    <source>
        <dbReference type="PROSITE-ProRule" id="PRU00409"/>
    </source>
</evidence>
<keyword evidence="3" id="KW-0436">Ligase</keyword>
<dbReference type="FunFam" id="2.40.50.100:FF:000003">
    <property type="entry name" value="Acetyl-CoA carboxylase biotin carboxyl carrier protein"/>
    <property type="match status" value="1"/>
</dbReference>
<name>A0A2S5ZYI6_9NOCA</name>
<evidence type="ECO:0000256" key="2">
    <source>
        <dbReference type="ARBA" id="ARBA00013263"/>
    </source>
</evidence>
<dbReference type="PANTHER" id="PTHR18866:SF126">
    <property type="entry name" value="BIOTIN CARBOXYLASE"/>
    <property type="match status" value="1"/>
</dbReference>
<dbReference type="CDD" id="cd06850">
    <property type="entry name" value="biotinyl_domain"/>
    <property type="match status" value="1"/>
</dbReference>
<protein>
    <recommendedName>
        <fullName evidence="11">Biotin-dependent 3-methylcrotonyl-coenzyme A carboxylase alpha1 subunit</fullName>
        <ecNumber evidence="2">6.3.4.14</ecNumber>
    </recommendedName>
</protein>
<keyword evidence="4 12" id="KW-0547">Nucleotide-binding</keyword>
<dbReference type="RefSeq" id="WP_104364418.1">
    <property type="nucleotide sequence ID" value="NZ_PSZD01000024.1"/>
</dbReference>
<dbReference type="FunFam" id="3.40.50.20:FF:000010">
    <property type="entry name" value="Propionyl-CoA carboxylase subunit alpha"/>
    <property type="match status" value="1"/>
</dbReference>
<dbReference type="FunFam" id="3.30.470.20:FF:000028">
    <property type="entry name" value="Methylcrotonoyl-CoA carboxylase subunit alpha, mitochondrial"/>
    <property type="match status" value="1"/>
</dbReference>
<evidence type="ECO:0000256" key="3">
    <source>
        <dbReference type="ARBA" id="ARBA00022598"/>
    </source>
</evidence>
<dbReference type="InterPro" id="IPR050856">
    <property type="entry name" value="Biotin_carboxylase_complex"/>
</dbReference>
<dbReference type="GO" id="GO:0005524">
    <property type="term" value="F:ATP binding"/>
    <property type="evidence" value="ECO:0007669"/>
    <property type="project" value="UniProtKB-UniRule"/>
</dbReference>
<dbReference type="InterPro" id="IPR011761">
    <property type="entry name" value="ATP-grasp"/>
</dbReference>
<dbReference type="Pfam" id="PF00289">
    <property type="entry name" value="Biotin_carb_N"/>
    <property type="match status" value="1"/>
</dbReference>
<dbReference type="PROSITE" id="PS50975">
    <property type="entry name" value="ATP_GRASP"/>
    <property type="match status" value="1"/>
</dbReference>
<evidence type="ECO:0000259" key="15">
    <source>
        <dbReference type="PROSITE" id="PS50979"/>
    </source>
</evidence>
<accession>A0A2S5ZYI6</accession>
<evidence type="ECO:0000256" key="5">
    <source>
        <dbReference type="ARBA" id="ARBA00022840"/>
    </source>
</evidence>
<dbReference type="InterPro" id="IPR011764">
    <property type="entry name" value="Biotin_carboxylation_dom"/>
</dbReference>
<evidence type="ECO:0000256" key="4">
    <source>
        <dbReference type="ARBA" id="ARBA00022741"/>
    </source>
</evidence>
<dbReference type="Proteomes" id="UP000238356">
    <property type="component" value="Unassembled WGS sequence"/>
</dbReference>
<dbReference type="PROSITE" id="PS50968">
    <property type="entry name" value="BIOTINYL_LIPOYL"/>
    <property type="match status" value="1"/>
</dbReference>
<comment type="catalytic activity">
    <reaction evidence="8">
        <text>N(6)-biotinyl-L-lysyl-[protein] + hydrogencarbonate + ATP = N(6)-carboxybiotinyl-L-lysyl-[protein] + ADP + phosphate + H(+)</text>
        <dbReference type="Rhea" id="RHEA:13501"/>
        <dbReference type="Rhea" id="RHEA-COMP:10505"/>
        <dbReference type="Rhea" id="RHEA-COMP:10506"/>
        <dbReference type="ChEBI" id="CHEBI:15378"/>
        <dbReference type="ChEBI" id="CHEBI:17544"/>
        <dbReference type="ChEBI" id="CHEBI:30616"/>
        <dbReference type="ChEBI" id="CHEBI:43474"/>
        <dbReference type="ChEBI" id="CHEBI:83144"/>
        <dbReference type="ChEBI" id="CHEBI:83145"/>
        <dbReference type="ChEBI" id="CHEBI:456216"/>
        <dbReference type="EC" id="6.3.4.14"/>
    </reaction>
    <physiologicalReaction direction="left-to-right" evidence="8">
        <dbReference type="Rhea" id="RHEA:13502"/>
    </physiologicalReaction>
</comment>
<evidence type="ECO:0000256" key="10">
    <source>
        <dbReference type="ARBA" id="ARBA00065901"/>
    </source>
</evidence>
<dbReference type="Pfam" id="PF02786">
    <property type="entry name" value="CPSase_L_D2"/>
    <property type="match status" value="1"/>
</dbReference>
<comment type="cofactor">
    <cofactor evidence="1">
        <name>biotin</name>
        <dbReference type="ChEBI" id="CHEBI:57586"/>
    </cofactor>
</comment>
<dbReference type="GO" id="GO:0004075">
    <property type="term" value="F:biotin carboxylase activity"/>
    <property type="evidence" value="ECO:0007669"/>
    <property type="project" value="UniProtKB-EC"/>
</dbReference>
<evidence type="ECO:0000256" key="9">
    <source>
        <dbReference type="ARBA" id="ARBA00053351"/>
    </source>
</evidence>
<dbReference type="InterPro" id="IPR011053">
    <property type="entry name" value="Single_hybrid_motif"/>
</dbReference>
<evidence type="ECO:0000256" key="1">
    <source>
        <dbReference type="ARBA" id="ARBA00001953"/>
    </source>
</evidence>
<dbReference type="Pfam" id="PF00364">
    <property type="entry name" value="Biotin_lipoyl"/>
    <property type="match status" value="1"/>
</dbReference>
<dbReference type="InterPro" id="IPR016185">
    <property type="entry name" value="PreATP-grasp_dom_sf"/>
</dbReference>
<dbReference type="GO" id="GO:0046872">
    <property type="term" value="F:metal ion binding"/>
    <property type="evidence" value="ECO:0007669"/>
    <property type="project" value="InterPro"/>
</dbReference>
<dbReference type="SMART" id="SM00878">
    <property type="entry name" value="Biotin_carb_C"/>
    <property type="match status" value="1"/>
</dbReference>
<evidence type="ECO:0000256" key="11">
    <source>
        <dbReference type="ARBA" id="ARBA00074050"/>
    </source>
</evidence>
<reference evidence="16 17" key="1">
    <citation type="submission" date="2018-02" db="EMBL/GenBank/DDBJ databases">
        <title>8 Nocardia nova and 1 Nocardia cyriacigeorgica strain used for evolution to TMP-SMX.</title>
        <authorList>
            <person name="Mehta H."/>
            <person name="Weng J."/>
            <person name="Shamoo Y."/>
        </authorList>
    </citation>
    <scope>NUCLEOTIDE SEQUENCE [LARGE SCALE GENOMIC DNA]</scope>
    <source>
        <strain evidence="16 17">BAA2227</strain>
    </source>
</reference>
<sequence length="659" mass="69989">MIHKLLIANRAEIAERVIRTARDMDIATVAVYSDADAAAPFVTLADEAVALPGSAPADTYLRGDLIIRAAQRTGADAIHPGYGFLSENAEFARSCAEAGIVFVGPPPEAIETMGSKTAAKELMAAAGVPVLNGLVVDSDGTVGGRPLLEAAAALELPLLVKASYGGGGRGMRIVRELGSLPEAVERAQSEAASAFGNGAVFLEHYVERPRHIEVQVFADDHGNTVHLFERECSIQRRYQKIIEEAPSSAVDESLRDKLGSAAVDAARAIGYRGAGTVEFVMDPAGDFYFLEVNTRLQVEHPVTEAVTGTDLVRAQLLVAEGKPLPPEVLSPTLRGHAVEVRLYAEDVAAGYLPSTGTVHRFEVPDLPGIRVDSGIRSGSRVGVHYDPMLAKVIAHGADREQAVRRLGRALAETVVHGVTTNRQLLVSILREPEFRAGAIDTGYLDRHDHVAMSRSNDPRAEVVHLIAAALIGAARRRGGAGILPQLPAGWRNVPSSATWAAFRTDDDAEHRIAYDLRRGVVTVDDDEHTVVVHDCDCGRIDLSVDGVRTVVRSSRVADTEYVDSGLGSSTLIESPRFTDPADTQEAGSLLAPMHATVIRTAVDVGDPVAAGAVVVVLEAMKMEHTVTAPYDGLVTSLPIEVGSTVEGGAVLAVIEEKGH</sequence>
<dbReference type="EMBL" id="PSZD01000024">
    <property type="protein sequence ID" value="PPJ23402.1"/>
    <property type="molecule type" value="Genomic_DNA"/>
</dbReference>
<evidence type="ECO:0000256" key="7">
    <source>
        <dbReference type="ARBA" id="ARBA00046317"/>
    </source>
</evidence>
<evidence type="ECO:0000259" key="14">
    <source>
        <dbReference type="PROSITE" id="PS50975"/>
    </source>
</evidence>
<gene>
    <name evidence="16" type="ORF">C5F51_28620</name>
</gene>
<dbReference type="InterPro" id="IPR005482">
    <property type="entry name" value="Biotin_COase_C"/>
</dbReference>
<keyword evidence="6" id="KW-0092">Biotin</keyword>
<feature type="domain" description="Biotin carboxylation" evidence="15">
    <location>
        <begin position="1"/>
        <end position="449"/>
    </location>
</feature>
<dbReference type="InterPro" id="IPR000089">
    <property type="entry name" value="Biotin_lipoyl"/>
</dbReference>
<comment type="pathway">
    <text evidence="7">Amino-acid degradation; L-leucine degradation.</text>
</comment>
<dbReference type="InterPro" id="IPR005479">
    <property type="entry name" value="CPAse_ATP-bd"/>
</dbReference>
<feature type="domain" description="Lipoyl-binding" evidence="13">
    <location>
        <begin position="574"/>
        <end position="655"/>
    </location>
</feature>
<dbReference type="SUPFAM" id="SSF51230">
    <property type="entry name" value="Single hybrid motif"/>
    <property type="match status" value="1"/>
</dbReference>
<evidence type="ECO:0000313" key="16">
    <source>
        <dbReference type="EMBL" id="PPJ23402.1"/>
    </source>
</evidence>
<comment type="subunit">
    <text evidence="10">The biotin-dependent acyl-CoA carboxylase complex is composed of AccA1, which contains the biotin carboxylase (BC) and biotin carboxyl carrier protein (BCCP) domains, and AccD1, which contains the carboxyl transferase (CT) domain. The AccA1/AccD1 complex forms a dodecamer.</text>
</comment>
<evidence type="ECO:0000256" key="8">
    <source>
        <dbReference type="ARBA" id="ARBA00048501"/>
    </source>
</evidence>
<evidence type="ECO:0000259" key="13">
    <source>
        <dbReference type="PROSITE" id="PS50968"/>
    </source>
</evidence>
<comment type="caution">
    <text evidence="16">The sequence shown here is derived from an EMBL/GenBank/DDBJ whole genome shotgun (WGS) entry which is preliminary data.</text>
</comment>
<dbReference type="InterPro" id="IPR005481">
    <property type="entry name" value="BC-like_N"/>
</dbReference>
<proteinExistence type="predicted"/>
<dbReference type="Gene3D" id="3.30.470.20">
    <property type="entry name" value="ATP-grasp fold, B domain"/>
    <property type="match status" value="1"/>
</dbReference>
<keyword evidence="5 12" id="KW-0067">ATP-binding</keyword>
<evidence type="ECO:0000313" key="17">
    <source>
        <dbReference type="Proteomes" id="UP000238356"/>
    </source>
</evidence>
<dbReference type="SUPFAM" id="SSF52440">
    <property type="entry name" value="PreATP-grasp domain"/>
    <property type="match status" value="1"/>
</dbReference>
<dbReference type="EC" id="6.3.4.14" evidence="2"/>
<feature type="domain" description="ATP-grasp" evidence="14">
    <location>
        <begin position="120"/>
        <end position="320"/>
    </location>
</feature>